<reference evidence="2 3" key="1">
    <citation type="submission" date="2018-06" db="EMBL/GenBank/DDBJ databases">
        <authorList>
            <consortium name="Pathogen Informatics"/>
            <person name="Doyle S."/>
        </authorList>
    </citation>
    <scope>NUCLEOTIDE SEQUENCE [LARGE SCALE GENOMIC DNA]</scope>
    <source>
        <strain evidence="2 3">NCTC8622</strain>
    </source>
</reference>
<proteinExistence type="predicted"/>
<evidence type="ECO:0000259" key="1">
    <source>
        <dbReference type="Pfam" id="PF06812"/>
    </source>
</evidence>
<protein>
    <submittedName>
        <fullName evidence="2">ImpA domain protein</fullName>
    </submittedName>
</protein>
<name>A0A376U4T0_ECOLX</name>
<accession>A0A376U4T0</accession>
<dbReference type="InterPro" id="IPR010657">
    <property type="entry name" value="ImpA_N"/>
</dbReference>
<evidence type="ECO:0000313" key="3">
    <source>
        <dbReference type="Proteomes" id="UP000254079"/>
    </source>
</evidence>
<dbReference type="AlphaFoldDB" id="A0A376U4T0"/>
<gene>
    <name evidence="2" type="primary">impA_2</name>
    <name evidence="2" type="ORF">NCTC8622_02750</name>
</gene>
<evidence type="ECO:0000313" key="2">
    <source>
        <dbReference type="EMBL" id="STI83711.1"/>
    </source>
</evidence>
<sequence>MDSNGLTQTIVTGSDPRGLPEFSAIREEINKASHPSQPELNWKLVESLALAIFKANGVDLHTATYYTLARTRTQGLAGFCEGAELLAAMVSHDWDKFWPQGGPARTEMLDWFNSRTGNILRQQISFAESDLPLIYRTERALQLICDKLQQVELKRVPRVENLLYFMQNTRKRLEPQLKSNTENAAQTTVRTLIYAPETQASSTPEAVVPPLPGLPEMKVEVRSLTENPHRPV</sequence>
<organism evidence="2 3">
    <name type="scientific">Escherichia coli</name>
    <dbReference type="NCBI Taxonomy" id="562"/>
    <lineage>
        <taxon>Bacteria</taxon>
        <taxon>Pseudomonadati</taxon>
        <taxon>Pseudomonadota</taxon>
        <taxon>Gammaproteobacteria</taxon>
        <taxon>Enterobacterales</taxon>
        <taxon>Enterobacteriaceae</taxon>
        <taxon>Escherichia</taxon>
    </lineage>
</organism>
<feature type="domain" description="ImpA N-terminal" evidence="1">
    <location>
        <begin position="12"/>
        <end position="113"/>
    </location>
</feature>
<dbReference type="Proteomes" id="UP000254079">
    <property type="component" value="Unassembled WGS sequence"/>
</dbReference>
<dbReference type="EMBL" id="UGCP01000002">
    <property type="protein sequence ID" value="STI83711.1"/>
    <property type="molecule type" value="Genomic_DNA"/>
</dbReference>
<dbReference type="Pfam" id="PF06812">
    <property type="entry name" value="ImpA_N"/>
    <property type="match status" value="1"/>
</dbReference>
<dbReference type="PANTHER" id="PTHR37024">
    <property type="entry name" value="TYPE VI SECRETION SYSTEM DUF2094 AND IMPA-RELATED DOMAIN PROTEIN"/>
    <property type="match status" value="1"/>
</dbReference>
<dbReference type="PANTHER" id="PTHR37024:SF5">
    <property type="entry name" value="IMPA N-TERMINAL DOMAIN-CONTAINING PROTEIN"/>
    <property type="match status" value="1"/>
</dbReference>